<organism evidence="1 2">
    <name type="scientific">Eumeta variegata</name>
    <name type="common">Bagworm moth</name>
    <name type="synonym">Eumeta japonica</name>
    <dbReference type="NCBI Taxonomy" id="151549"/>
    <lineage>
        <taxon>Eukaryota</taxon>
        <taxon>Metazoa</taxon>
        <taxon>Ecdysozoa</taxon>
        <taxon>Arthropoda</taxon>
        <taxon>Hexapoda</taxon>
        <taxon>Insecta</taxon>
        <taxon>Pterygota</taxon>
        <taxon>Neoptera</taxon>
        <taxon>Endopterygota</taxon>
        <taxon>Lepidoptera</taxon>
        <taxon>Glossata</taxon>
        <taxon>Ditrysia</taxon>
        <taxon>Tineoidea</taxon>
        <taxon>Psychidae</taxon>
        <taxon>Oiketicinae</taxon>
        <taxon>Eumeta</taxon>
    </lineage>
</organism>
<accession>A0A4C2A6K6</accession>
<sequence length="100" mass="11508">MSIVWMLGNKEITANERTKSLASRTIDLSNISLICEKPFDTVEFELTGITKPLESVQEFHVGSGKRKRREMPELHMQNDWICLGHSQLLARLNRIGVTRR</sequence>
<name>A0A4C2A6K6_EUMVA</name>
<comment type="caution">
    <text evidence="1">The sequence shown here is derived from an EMBL/GenBank/DDBJ whole genome shotgun (WGS) entry which is preliminary data.</text>
</comment>
<dbReference type="AlphaFoldDB" id="A0A4C2A6K6"/>
<gene>
    <name evidence="1" type="ORF">EVAR_71400_1</name>
</gene>
<dbReference type="Proteomes" id="UP000299102">
    <property type="component" value="Unassembled WGS sequence"/>
</dbReference>
<dbReference type="EMBL" id="BGZK01002552">
    <property type="protein sequence ID" value="GBP94834.1"/>
    <property type="molecule type" value="Genomic_DNA"/>
</dbReference>
<protein>
    <submittedName>
        <fullName evidence="1">Uncharacterized protein</fullName>
    </submittedName>
</protein>
<reference evidence="1 2" key="1">
    <citation type="journal article" date="2019" name="Commun. Biol.">
        <title>The bagworm genome reveals a unique fibroin gene that provides high tensile strength.</title>
        <authorList>
            <person name="Kono N."/>
            <person name="Nakamura H."/>
            <person name="Ohtoshi R."/>
            <person name="Tomita M."/>
            <person name="Numata K."/>
            <person name="Arakawa K."/>
        </authorList>
    </citation>
    <scope>NUCLEOTIDE SEQUENCE [LARGE SCALE GENOMIC DNA]</scope>
</reference>
<evidence type="ECO:0000313" key="1">
    <source>
        <dbReference type="EMBL" id="GBP94834.1"/>
    </source>
</evidence>
<proteinExistence type="predicted"/>
<evidence type="ECO:0000313" key="2">
    <source>
        <dbReference type="Proteomes" id="UP000299102"/>
    </source>
</evidence>
<keyword evidence="2" id="KW-1185">Reference proteome</keyword>